<sequence>MELRKSTYNVGYPVYGAKYLKDDILLVTGGGGDGRYESSTPNKITALRIDFKKKKVIKRFREITLDARDAAPTTLDAQKDTILIGCNESMNKIESGHGNHHLRKFVYANEHLKFLSSIDFYRSTDPNERTKFIYITSDAKIAAVASTKTPTVIRVIDLNDLHEKYEVETKSTVTDLHFSPNGKMLAYITTTSLEVISLEAGEFIVRKTDFNNIWNFSHVRFLDNENILLVSSNRDGSGITLIKISLKKNKIFVTSSKVITTEMRYTTAIDVDKKSQVIALSGDNNSVLIINANDLKVMKEFANVHDQVITAVSFSPNSKYLGTVSIANTVQVIELPKGRSFLGKVFKFLFNVIFMVFLAYLAQIGYKYDIHLKIYDYLDKKFLHKLVSPELLPEIQTTTLFNDDMVTVSTFTKPLNTDDSSIETATHFTPISSETSPMFSQLSHSTVNSKSTPEFIKPTSIETQVEHDIPHISKTVKETPTKLPLQSSHISFKATEDLKNAVSLSIVPLSIDADEATTESDFSKVSSRLSKMVTKQKQSSIGVTNAKSERSLRIVGDTTTQLPVTSSSRLIEREVLESGNTGVQYTTSSSTVTSLIETPETVATTSTIVTDIPNNGLESSLEAMSSIPVFEKGTETSTSFSLSSNISFESTKSSASSSSHVAPKSTLVSSDIQSSSYSNVDDIISNIPVQQGSASVISEFSTGDYVNVTSNTLTISIEGQSATPSMRNDLSDSSVHISPSSMLNIPTTIFSSASSSLAAESAPPDLTSNSELSTIEATSGLEVISEKAEPSPITTVFVHHPSSTNAQQESLEVTSNKELSSDTLSISTTEEFSSVTEISSIQEDVNTEPSTNTVSSLELNAESSAFQTTKLAPEAEISGSDQVSIPTTLDIGDHSTSEDDQQTALESPETTTSTSTSNTFEDITSTSNDINSTEVISQPTGPEITTSFEQEKPTPMAEPVVETANNAAETKITSETVQNQHDEL</sequence>
<keyword evidence="7 10" id="KW-0653">Protein transport</keyword>
<comment type="subcellular location">
    <subcellularLocation>
        <location evidence="10">Endoplasmic reticulum membrane</location>
        <topology evidence="10">Single-pass type II membrane protein</topology>
    </subcellularLocation>
    <subcellularLocation>
        <location evidence="10">Golgi apparatus membrane</location>
        <topology evidence="10">Single-pass type II membrane protein</topology>
    </subcellularLocation>
</comment>
<dbReference type="GO" id="GO:0003400">
    <property type="term" value="P:regulation of COPII vesicle coating"/>
    <property type="evidence" value="ECO:0007669"/>
    <property type="project" value="UniProtKB-UniRule"/>
</dbReference>
<dbReference type="InParanoid" id="G0VEP5"/>
<keyword evidence="13" id="KW-1185">Reference proteome</keyword>
<dbReference type="SUPFAM" id="SSF50978">
    <property type="entry name" value="WD40 repeat-like"/>
    <property type="match status" value="1"/>
</dbReference>
<evidence type="ECO:0000256" key="4">
    <source>
        <dbReference type="ARBA" id="ARBA00022737"/>
    </source>
</evidence>
<feature type="compositionally biased region" description="Polar residues" evidence="11">
    <location>
        <begin position="920"/>
        <end position="948"/>
    </location>
</feature>
<dbReference type="STRING" id="1064592.G0VEP5"/>
<feature type="compositionally biased region" description="Low complexity" evidence="11">
    <location>
        <begin position="910"/>
        <end position="919"/>
    </location>
</feature>
<evidence type="ECO:0000313" key="12">
    <source>
        <dbReference type="EMBL" id="CCC70036.1"/>
    </source>
</evidence>
<keyword evidence="9 10" id="KW-0472">Membrane</keyword>
<dbReference type="FunCoup" id="G0VEP5">
    <property type="interactions" value="247"/>
</dbReference>
<evidence type="ECO:0000256" key="9">
    <source>
        <dbReference type="ARBA" id="ARBA00023136"/>
    </source>
</evidence>
<dbReference type="PANTHER" id="PTHR23284">
    <property type="entry name" value="PROLACTIN REGULATORY ELEMENT BINDING PROTEIN"/>
    <property type="match status" value="1"/>
</dbReference>
<dbReference type="GO" id="GO:0015031">
    <property type="term" value="P:protein transport"/>
    <property type="evidence" value="ECO:0007669"/>
    <property type="project" value="UniProtKB-KW"/>
</dbReference>
<dbReference type="GeneID" id="96903642"/>
<organism evidence="12 13">
    <name type="scientific">Naumovozyma castellii</name>
    <name type="common">Yeast</name>
    <name type="synonym">Saccharomyces castellii</name>
    <dbReference type="NCBI Taxonomy" id="27288"/>
    <lineage>
        <taxon>Eukaryota</taxon>
        <taxon>Fungi</taxon>
        <taxon>Dikarya</taxon>
        <taxon>Ascomycota</taxon>
        <taxon>Saccharomycotina</taxon>
        <taxon>Saccharomycetes</taxon>
        <taxon>Saccharomycetales</taxon>
        <taxon>Saccharomycetaceae</taxon>
        <taxon>Naumovozyma</taxon>
    </lineage>
</organism>
<keyword evidence="1 10" id="KW-0813">Transport</keyword>
<dbReference type="HOGENOM" id="CLU_302867_0_0_1"/>
<dbReference type="KEGG" id="ncs:NCAS_0D04550"/>
<dbReference type="GO" id="GO:0005085">
    <property type="term" value="F:guanyl-nucleotide exchange factor activity"/>
    <property type="evidence" value="ECO:0007669"/>
    <property type="project" value="InterPro"/>
</dbReference>
<dbReference type="Proteomes" id="UP000001640">
    <property type="component" value="Chromosome 4"/>
</dbReference>
<dbReference type="AlphaFoldDB" id="G0VEP5"/>
<dbReference type="GO" id="GO:0006888">
    <property type="term" value="P:endoplasmic reticulum to Golgi vesicle-mediated transport"/>
    <property type="evidence" value="ECO:0007669"/>
    <property type="project" value="UniProtKB-UniRule"/>
</dbReference>
<name>G0VEP5_NAUCA</name>
<comment type="function">
    <text evidence="10">Guanine nucleotide-exchange factor (GEF) required for the formation or budding of transport vesicles from the ER.</text>
</comment>
<protein>
    <recommendedName>
        <fullName evidence="10">Guanine nucleotide-exchange factor SEC12</fullName>
    </recommendedName>
</protein>
<dbReference type="InterPro" id="IPR036322">
    <property type="entry name" value="WD40_repeat_dom_sf"/>
</dbReference>
<accession>G0VEP5</accession>
<dbReference type="RefSeq" id="XP_003676397.1">
    <property type="nucleotide sequence ID" value="XM_003676349.1"/>
</dbReference>
<evidence type="ECO:0000256" key="6">
    <source>
        <dbReference type="ARBA" id="ARBA00022892"/>
    </source>
</evidence>
<dbReference type="eggNOG" id="KOG0771">
    <property type="taxonomic scope" value="Eukaryota"/>
</dbReference>
<gene>
    <name evidence="12" type="primary">NCAS0D04550</name>
    <name evidence="12" type="ordered locus">NCAS_0D04550</name>
</gene>
<keyword evidence="4 10" id="KW-0677">Repeat</keyword>
<dbReference type="GO" id="GO:0000139">
    <property type="term" value="C:Golgi membrane"/>
    <property type="evidence" value="ECO:0007669"/>
    <property type="project" value="UniProtKB-SubCell"/>
</dbReference>
<evidence type="ECO:0000256" key="5">
    <source>
        <dbReference type="ARBA" id="ARBA00022824"/>
    </source>
</evidence>
<evidence type="ECO:0000256" key="8">
    <source>
        <dbReference type="ARBA" id="ARBA00022989"/>
    </source>
</evidence>
<feature type="region of interest" description="Disordered" evidence="11">
    <location>
        <begin position="872"/>
        <end position="959"/>
    </location>
</feature>
<keyword evidence="2 10" id="KW-0853">WD repeat</keyword>
<keyword evidence="8 10" id="KW-1133">Transmembrane helix</keyword>
<evidence type="ECO:0000256" key="1">
    <source>
        <dbReference type="ARBA" id="ARBA00022448"/>
    </source>
</evidence>
<feature type="region of interest" description="Disordered" evidence="11">
    <location>
        <begin position="803"/>
        <end position="855"/>
    </location>
</feature>
<keyword evidence="6" id="KW-0931">ER-Golgi transport</keyword>
<reference key="2">
    <citation type="submission" date="2011-08" db="EMBL/GenBank/DDBJ databases">
        <title>Genome sequence of Naumovozyma castellii.</title>
        <authorList>
            <person name="Gordon J.L."/>
            <person name="Armisen D."/>
            <person name="Proux-Wera E."/>
            <person name="OhEigeartaigh S.S."/>
            <person name="Byrne K.P."/>
            <person name="Wolfe K.H."/>
        </authorList>
    </citation>
    <scope>NUCLEOTIDE SEQUENCE</scope>
    <source>
        <strain>Type strain:CBS 4309</strain>
    </source>
</reference>
<evidence type="ECO:0000256" key="7">
    <source>
        <dbReference type="ARBA" id="ARBA00022927"/>
    </source>
</evidence>
<proteinExistence type="inferred from homology"/>
<comment type="similarity">
    <text evidence="10">Belongs to the WD repeat SEC12 family.</text>
</comment>
<dbReference type="InterPro" id="IPR045260">
    <property type="entry name" value="Sec12-like"/>
</dbReference>
<dbReference type="GO" id="GO:0005789">
    <property type="term" value="C:endoplasmic reticulum membrane"/>
    <property type="evidence" value="ECO:0007669"/>
    <property type="project" value="UniProtKB-SubCell"/>
</dbReference>
<dbReference type="PANTHER" id="PTHR23284:SF0">
    <property type="entry name" value="PROLACTIN REGULATORY ELEMENT-BINDING PROTEIN"/>
    <property type="match status" value="1"/>
</dbReference>
<feature type="region of interest" description="Disordered" evidence="11">
    <location>
        <begin position="965"/>
        <end position="984"/>
    </location>
</feature>
<keyword evidence="5 10" id="KW-0256">Endoplasmic reticulum</keyword>
<evidence type="ECO:0000256" key="11">
    <source>
        <dbReference type="SAM" id="MobiDB-lite"/>
    </source>
</evidence>
<evidence type="ECO:0000313" key="13">
    <source>
        <dbReference type="Proteomes" id="UP000001640"/>
    </source>
</evidence>
<dbReference type="EMBL" id="HE576755">
    <property type="protein sequence ID" value="CCC70036.1"/>
    <property type="molecule type" value="Genomic_DNA"/>
</dbReference>
<dbReference type="OrthoDB" id="2013972at2759"/>
<reference evidence="12 13" key="1">
    <citation type="journal article" date="2011" name="Proc. Natl. Acad. Sci. U.S.A.">
        <title>Evolutionary erosion of yeast sex chromosomes by mating-type switching accidents.</title>
        <authorList>
            <person name="Gordon J.L."/>
            <person name="Armisen D."/>
            <person name="Proux-Wera E."/>
            <person name="Oheigeartaigh S.S."/>
            <person name="Byrne K.P."/>
            <person name="Wolfe K.H."/>
        </authorList>
    </citation>
    <scope>NUCLEOTIDE SEQUENCE [LARGE SCALE GENOMIC DNA]</scope>
    <source>
        <strain evidence="13">ATCC 76901 / BCRC 22586 / CBS 4309 / NBRC 1992 / NRRL Y-12630</strain>
    </source>
</reference>
<dbReference type="Gene3D" id="2.130.10.10">
    <property type="entry name" value="YVTN repeat-like/Quinoprotein amine dehydrogenase"/>
    <property type="match status" value="1"/>
</dbReference>
<evidence type="ECO:0000256" key="10">
    <source>
        <dbReference type="RuleBase" id="RU369019"/>
    </source>
</evidence>
<feature type="transmembrane region" description="Helical" evidence="10">
    <location>
        <begin position="345"/>
        <end position="366"/>
    </location>
</feature>
<dbReference type="InterPro" id="IPR015943">
    <property type="entry name" value="WD40/YVTN_repeat-like_dom_sf"/>
</dbReference>
<evidence type="ECO:0000256" key="3">
    <source>
        <dbReference type="ARBA" id="ARBA00022692"/>
    </source>
</evidence>
<keyword evidence="3 10" id="KW-0812">Transmembrane</keyword>
<evidence type="ECO:0000256" key="2">
    <source>
        <dbReference type="ARBA" id="ARBA00022574"/>
    </source>
</evidence>